<keyword evidence="4" id="KW-1185">Reference proteome</keyword>
<dbReference type="SUPFAM" id="SSF56601">
    <property type="entry name" value="beta-lactamase/transpeptidase-like"/>
    <property type="match status" value="1"/>
</dbReference>
<organism evidence="3 4">
    <name type="scientific">Novosphingobium capsulatum</name>
    <dbReference type="NCBI Taxonomy" id="13688"/>
    <lineage>
        <taxon>Bacteria</taxon>
        <taxon>Pseudomonadati</taxon>
        <taxon>Pseudomonadota</taxon>
        <taxon>Alphaproteobacteria</taxon>
        <taxon>Sphingomonadales</taxon>
        <taxon>Sphingomonadaceae</taxon>
        <taxon>Novosphingobium</taxon>
    </lineage>
</organism>
<dbReference type="EMBL" id="JAVDRD010000002">
    <property type="protein sequence ID" value="MDR6510188.1"/>
    <property type="molecule type" value="Genomic_DNA"/>
</dbReference>
<dbReference type="Proteomes" id="UP001184150">
    <property type="component" value="Unassembled WGS sequence"/>
</dbReference>
<dbReference type="PANTHER" id="PTHR46825">
    <property type="entry name" value="D-ALANYL-D-ALANINE-CARBOXYPEPTIDASE/ENDOPEPTIDASE AMPH"/>
    <property type="match status" value="1"/>
</dbReference>
<gene>
    <name evidence="3" type="ORF">J2792_001048</name>
</gene>
<evidence type="ECO:0000313" key="4">
    <source>
        <dbReference type="Proteomes" id="UP001184150"/>
    </source>
</evidence>
<feature type="signal peptide" evidence="1">
    <location>
        <begin position="1"/>
        <end position="23"/>
    </location>
</feature>
<dbReference type="InterPro" id="IPR012338">
    <property type="entry name" value="Beta-lactam/transpept-like"/>
</dbReference>
<dbReference type="InterPro" id="IPR001466">
    <property type="entry name" value="Beta-lactam-related"/>
</dbReference>
<protein>
    <submittedName>
        <fullName evidence="3">CubicO group peptidase (Beta-lactamase class C family)</fullName>
    </submittedName>
</protein>
<comment type="caution">
    <text evidence="3">The sequence shown here is derived from an EMBL/GenBank/DDBJ whole genome shotgun (WGS) entry which is preliminary data.</text>
</comment>
<name>A0ABU1MIM7_9SPHN</name>
<evidence type="ECO:0000256" key="1">
    <source>
        <dbReference type="SAM" id="SignalP"/>
    </source>
</evidence>
<dbReference type="RefSeq" id="WP_309804581.1">
    <property type="nucleotide sequence ID" value="NZ_JAVDRD010000002.1"/>
</dbReference>
<dbReference type="Pfam" id="PF00144">
    <property type="entry name" value="Beta-lactamase"/>
    <property type="match status" value="1"/>
</dbReference>
<feature type="domain" description="Beta-lactamase-related" evidence="2">
    <location>
        <begin position="63"/>
        <end position="336"/>
    </location>
</feature>
<dbReference type="Gene3D" id="3.40.710.10">
    <property type="entry name" value="DD-peptidase/beta-lactamase superfamily"/>
    <property type="match status" value="1"/>
</dbReference>
<accession>A0ABU1MIM7</accession>
<evidence type="ECO:0000259" key="2">
    <source>
        <dbReference type="Pfam" id="PF00144"/>
    </source>
</evidence>
<evidence type="ECO:0000313" key="3">
    <source>
        <dbReference type="EMBL" id="MDR6510188.1"/>
    </source>
</evidence>
<reference evidence="3 4" key="1">
    <citation type="submission" date="2023-07" db="EMBL/GenBank/DDBJ databases">
        <title>Sorghum-associated microbial communities from plants grown in Nebraska, USA.</title>
        <authorList>
            <person name="Schachtman D."/>
        </authorList>
    </citation>
    <scope>NUCLEOTIDE SEQUENCE [LARGE SCALE GENOMIC DNA]</scope>
    <source>
        <strain evidence="3 4">DS1027</strain>
    </source>
</reference>
<dbReference type="InterPro" id="IPR050491">
    <property type="entry name" value="AmpC-like"/>
</dbReference>
<proteinExistence type="predicted"/>
<sequence>MIVARRGVIGLLAGLAWSGRALAAAPSFPRSMNAAARLRRRLDVPALAAGWRETLADSGAACAGRRMLGSDVPVAPGDSWHWGSITKPVTATLIALAVEAGELAWDEPLVARLGLADAGAAPWRGVTLLHLLSHTSGFARLDVDTAMDAFPAEEADPRASRLALTRMTMARAPEATPGARFIYSNRNYVAAAAMLEAACGAPWEVLLQQRLLGPLGMAGAGFGAPGTPGLLDQPVGHAWWPGEHGVPHPPGVPPTDNPAVAGPAARLHAPMAAMLAFLDAHRTRAAMLRSETWQRLHTPPFGGSYALGWVVRADGSLWHDGSNNLWTAQVLVRPEGVRALATNWGDHQRLAAPLEAALRA</sequence>
<keyword evidence="1" id="KW-0732">Signal</keyword>
<feature type="chain" id="PRO_5046078373" evidence="1">
    <location>
        <begin position="24"/>
        <end position="360"/>
    </location>
</feature>
<dbReference type="PANTHER" id="PTHR46825:SF9">
    <property type="entry name" value="BETA-LACTAMASE-RELATED DOMAIN-CONTAINING PROTEIN"/>
    <property type="match status" value="1"/>
</dbReference>